<dbReference type="SUPFAM" id="SSF53822">
    <property type="entry name" value="Periplasmic binding protein-like I"/>
    <property type="match status" value="1"/>
</dbReference>
<evidence type="ECO:0000256" key="2">
    <source>
        <dbReference type="ARBA" id="ARBA00023125"/>
    </source>
</evidence>
<accession>A0A9X2SRA7</accession>
<evidence type="ECO:0000313" key="5">
    <source>
        <dbReference type="EMBL" id="MCR6489775.1"/>
    </source>
</evidence>
<keyword evidence="3" id="KW-0804">Transcription</keyword>
<dbReference type="Pfam" id="PF13377">
    <property type="entry name" value="Peripla_BP_3"/>
    <property type="match status" value="1"/>
</dbReference>
<dbReference type="RefSeq" id="WP_257926345.1">
    <property type="nucleotide sequence ID" value="NZ_JAMXQV010000036.1"/>
</dbReference>
<keyword evidence="2 5" id="KW-0238">DNA-binding</keyword>
<comment type="caution">
    <text evidence="5">The sequence shown here is derived from an EMBL/GenBank/DDBJ whole genome shotgun (WGS) entry which is preliminary data.</text>
</comment>
<evidence type="ECO:0000313" key="6">
    <source>
        <dbReference type="Proteomes" id="UP001144096"/>
    </source>
</evidence>
<dbReference type="GO" id="GO:0003700">
    <property type="term" value="F:DNA-binding transcription factor activity"/>
    <property type="evidence" value="ECO:0007669"/>
    <property type="project" value="TreeGrafter"/>
</dbReference>
<dbReference type="Pfam" id="PF00356">
    <property type="entry name" value="LacI"/>
    <property type="match status" value="1"/>
</dbReference>
<dbReference type="AlphaFoldDB" id="A0A9X2SRA7"/>
<dbReference type="InterPro" id="IPR046335">
    <property type="entry name" value="LacI/GalR-like_sensor"/>
</dbReference>
<evidence type="ECO:0000259" key="4">
    <source>
        <dbReference type="PROSITE" id="PS50932"/>
    </source>
</evidence>
<dbReference type="PROSITE" id="PS50932">
    <property type="entry name" value="HTH_LACI_2"/>
    <property type="match status" value="1"/>
</dbReference>
<sequence>MDGPRATLAAVAEAAGVSVPTASKVLNGRTDVAAETRARVEKVVARLGYRKPAAARRRPRKAVTMLDLVINELDSSWAVEILSGTEKVAQEAGMSIALTAVHSNSTLTRKWLDSLALRGCRGAILVLSDLSGYQRAELARQEIPFVVVDAVGQPDESVPSVGATNWHGGFAATQHLIEHGHRRIAVIGGPQQLMCTRARIAGYRAALDTAGLPLHPPYVRYGDFRHQQGYEQTRELLKLPDPPTAIFAGSDLQALGAYQAMHESRLRVPDDVSIVGFDDLPFAPWTAPPLTTVRQPLQEMGALAARMLLSLIRGEPLGARRAELATNLIVRGSTGPAHCGH</sequence>
<dbReference type="GO" id="GO:0000976">
    <property type="term" value="F:transcription cis-regulatory region binding"/>
    <property type="evidence" value="ECO:0007669"/>
    <property type="project" value="TreeGrafter"/>
</dbReference>
<dbReference type="Proteomes" id="UP001144096">
    <property type="component" value="Unassembled WGS sequence"/>
</dbReference>
<dbReference type="InterPro" id="IPR000843">
    <property type="entry name" value="HTH_LacI"/>
</dbReference>
<dbReference type="InterPro" id="IPR028082">
    <property type="entry name" value="Peripla_BP_I"/>
</dbReference>
<dbReference type="PANTHER" id="PTHR30146:SF153">
    <property type="entry name" value="LACTOSE OPERON REPRESSOR"/>
    <property type="match status" value="1"/>
</dbReference>
<dbReference type="SMART" id="SM00354">
    <property type="entry name" value="HTH_LACI"/>
    <property type="match status" value="1"/>
</dbReference>
<reference evidence="5" key="1">
    <citation type="submission" date="2022-06" db="EMBL/GenBank/DDBJ databases">
        <title>Amycolatopsis iheyaensis sp. nov., a new species of the genus Amycolatopsis isolated from soil in Iheya island, Japan.</title>
        <authorList>
            <person name="Ngamcharungchit C."/>
            <person name="Kanto H."/>
            <person name="Take A."/>
            <person name="Intra B."/>
            <person name="Matsumoto A."/>
            <person name="Panbangred W."/>
            <person name="Inahashi Y."/>
        </authorList>
    </citation>
    <scope>NUCLEOTIDE SEQUENCE</scope>
    <source>
        <strain evidence="5">OK19-0408</strain>
    </source>
</reference>
<dbReference type="InterPro" id="IPR010982">
    <property type="entry name" value="Lambda_DNA-bd_dom_sf"/>
</dbReference>
<dbReference type="Gene3D" id="3.40.50.2300">
    <property type="match status" value="2"/>
</dbReference>
<keyword evidence="1" id="KW-0805">Transcription regulation</keyword>
<evidence type="ECO:0000256" key="3">
    <source>
        <dbReference type="ARBA" id="ARBA00023163"/>
    </source>
</evidence>
<dbReference type="CDD" id="cd06296">
    <property type="entry name" value="PBP1_CatR-like"/>
    <property type="match status" value="1"/>
</dbReference>
<dbReference type="Gene3D" id="1.10.260.40">
    <property type="entry name" value="lambda repressor-like DNA-binding domains"/>
    <property type="match status" value="1"/>
</dbReference>
<dbReference type="EMBL" id="JAMXQV010000036">
    <property type="protein sequence ID" value="MCR6489775.1"/>
    <property type="molecule type" value="Genomic_DNA"/>
</dbReference>
<feature type="domain" description="HTH lacI-type" evidence="4">
    <location>
        <begin position="6"/>
        <end position="60"/>
    </location>
</feature>
<dbReference type="SUPFAM" id="SSF47413">
    <property type="entry name" value="lambda repressor-like DNA-binding domains"/>
    <property type="match status" value="1"/>
</dbReference>
<keyword evidence="6" id="KW-1185">Reference proteome</keyword>
<name>A0A9X2SRA7_9PSEU</name>
<dbReference type="PANTHER" id="PTHR30146">
    <property type="entry name" value="LACI-RELATED TRANSCRIPTIONAL REPRESSOR"/>
    <property type="match status" value="1"/>
</dbReference>
<protein>
    <submittedName>
        <fullName evidence="5">LacI family DNA-binding transcriptional regulator</fullName>
    </submittedName>
</protein>
<evidence type="ECO:0000256" key="1">
    <source>
        <dbReference type="ARBA" id="ARBA00023015"/>
    </source>
</evidence>
<gene>
    <name evidence="5" type="ORF">M8542_43885</name>
</gene>
<organism evidence="5 6">
    <name type="scientific">Amycolatopsis iheyensis</name>
    <dbReference type="NCBI Taxonomy" id="2945988"/>
    <lineage>
        <taxon>Bacteria</taxon>
        <taxon>Bacillati</taxon>
        <taxon>Actinomycetota</taxon>
        <taxon>Actinomycetes</taxon>
        <taxon>Pseudonocardiales</taxon>
        <taxon>Pseudonocardiaceae</taxon>
        <taxon>Amycolatopsis</taxon>
    </lineage>
</organism>
<dbReference type="CDD" id="cd01392">
    <property type="entry name" value="HTH_LacI"/>
    <property type="match status" value="1"/>
</dbReference>
<proteinExistence type="predicted"/>